<protein>
    <submittedName>
        <fullName evidence="2">Uncharacterized protein</fullName>
    </submittedName>
</protein>
<dbReference type="Proteomes" id="UP000228528">
    <property type="component" value="Unassembled WGS sequence"/>
</dbReference>
<name>A0A2M6P0L1_9BACT</name>
<keyword evidence="1" id="KW-0472">Membrane</keyword>
<evidence type="ECO:0000313" key="3">
    <source>
        <dbReference type="Proteomes" id="UP000228528"/>
    </source>
</evidence>
<organism evidence="2 3">
    <name type="scientific">Candidatus Magasanikbacteria bacterium CG10_big_fil_rev_8_21_14_0_10_38_6</name>
    <dbReference type="NCBI Taxonomy" id="1974647"/>
    <lineage>
        <taxon>Bacteria</taxon>
        <taxon>Candidatus Magasanikiibacteriota</taxon>
    </lineage>
</organism>
<gene>
    <name evidence="2" type="ORF">COU30_03485</name>
</gene>
<keyword evidence="1" id="KW-0812">Transmembrane</keyword>
<reference evidence="3" key="1">
    <citation type="submission" date="2017-09" db="EMBL/GenBank/DDBJ databases">
        <title>Depth-based differentiation of microbial function through sediment-hosted aquifers and enrichment of novel symbionts in the deep terrestrial subsurface.</title>
        <authorList>
            <person name="Probst A.J."/>
            <person name="Ladd B."/>
            <person name="Jarett J.K."/>
            <person name="Geller-Mcgrath D.E."/>
            <person name="Sieber C.M.K."/>
            <person name="Emerson J.B."/>
            <person name="Anantharaman K."/>
            <person name="Thomas B.C."/>
            <person name="Malmstrom R."/>
            <person name="Stieglmeier M."/>
            <person name="Klingl A."/>
            <person name="Woyke T."/>
            <person name="Ryan C.M."/>
            <person name="Banfield J.F."/>
        </authorList>
    </citation>
    <scope>NUCLEOTIDE SEQUENCE [LARGE SCALE GENOMIC DNA]</scope>
</reference>
<comment type="caution">
    <text evidence="2">The sequence shown here is derived from an EMBL/GenBank/DDBJ whole genome shotgun (WGS) entry which is preliminary data.</text>
</comment>
<accession>A0A2M6P0L1</accession>
<dbReference type="EMBL" id="PFBW01000149">
    <property type="protein sequence ID" value="PIR77256.1"/>
    <property type="molecule type" value="Genomic_DNA"/>
</dbReference>
<evidence type="ECO:0000256" key="1">
    <source>
        <dbReference type="SAM" id="Phobius"/>
    </source>
</evidence>
<proteinExistence type="predicted"/>
<evidence type="ECO:0000313" key="2">
    <source>
        <dbReference type="EMBL" id="PIR77256.1"/>
    </source>
</evidence>
<feature type="transmembrane region" description="Helical" evidence="1">
    <location>
        <begin position="127"/>
        <end position="146"/>
    </location>
</feature>
<feature type="transmembrane region" description="Helical" evidence="1">
    <location>
        <begin position="29"/>
        <end position="49"/>
    </location>
</feature>
<dbReference type="AlphaFoldDB" id="A0A2M6P0L1"/>
<feature type="transmembrane region" description="Helical" evidence="1">
    <location>
        <begin position="61"/>
        <end position="82"/>
    </location>
</feature>
<keyword evidence="1" id="KW-1133">Transmembrane helix</keyword>
<sequence length="168" mass="19440">MILEKFNLKNMNEQQIPNQKELLYSPKNWAFIAFFLSPILPAIFYYRNCKLLNTSSKGKKILIGTIFFVLVFLVAATIFSYYSTPIILTEAIIAVIIAKKLTKTQLGAYEKMKKEKGLKGGRNEAPLMLLFLVLMIGLTFVLPYILNKYIESKHIQHNYMDEIINRPR</sequence>